<dbReference type="InterPro" id="IPR036457">
    <property type="entry name" value="PPM-type-like_dom_sf"/>
</dbReference>
<dbReference type="Proteomes" id="UP000006048">
    <property type="component" value="Chromosome"/>
</dbReference>
<keyword evidence="5" id="KW-1185">Reference proteome</keyword>
<evidence type="ECO:0000313" key="4">
    <source>
        <dbReference type="EMBL" id="AFM12131.1"/>
    </source>
</evidence>
<dbReference type="STRING" id="869212.Turpa_1483"/>
<dbReference type="OrthoDB" id="310696at2"/>
<dbReference type="KEGG" id="tpx:Turpa_1483"/>
<feature type="transmembrane region" description="Helical" evidence="2">
    <location>
        <begin position="91"/>
        <end position="111"/>
    </location>
</feature>
<keyword evidence="2" id="KW-1133">Transmembrane helix</keyword>
<dbReference type="InterPro" id="IPR052016">
    <property type="entry name" value="Bact_Sigma-Reg"/>
</dbReference>
<feature type="transmembrane region" description="Helical" evidence="2">
    <location>
        <begin position="60"/>
        <end position="79"/>
    </location>
</feature>
<evidence type="ECO:0000256" key="1">
    <source>
        <dbReference type="ARBA" id="ARBA00022801"/>
    </source>
</evidence>
<dbReference type="Gene3D" id="3.60.40.10">
    <property type="entry name" value="PPM-type phosphatase domain"/>
    <property type="match status" value="1"/>
</dbReference>
<dbReference type="SUPFAM" id="SSF81606">
    <property type="entry name" value="PP2C-like"/>
    <property type="match status" value="1"/>
</dbReference>
<sequence length="655" mass="73298">MAIFARSIDKLVKPEFVQHVHDTLVREMFWNVRLAIVGLVLAMLLYYAMLMIDSTIQQHLPWFIAEMVASVPILIFYFFGENWIKNMHTRALVANGQAFFIALLIGVGFYFQLPEIKNQSIKLTSFALIIGVTGAAAFTFACNRFTFILFAVPWLLPITLYFFFGASDVGSIALGGMVMPYLGVLTFLCLKDYERRVELIRSELSLLEEKEQVITASKKLKTSLDLVNELKTQQDGDYYLTSLLLNPLGVNAVDEGLNVDVDFFTKQKKHFEFKNQKRNIGGDISIAHTLQFATGTSTVFLNADAMGKSMQGAGGSLVLGAVFQSIVERTRLQTQVDPESWLKATFLELQKVFESFDCSMLVSIYIAVLENVSGKLYYLNAEHPWGVLYRDGKAVFLQNRSYYRKLGTPGLQDDIAIDQIQLQPNDVILLGSDGRDDIALPGHEGNVRVINEDESIFLKHVETAEGRLNEIYELIAASGEITDDLSLVRVKYNSAKDVTPAKEKQTASVLLRDAKQLVDSGKHAEATQLLRRANNSSTAGPRALRAALNLAMQIKEYSLALAIAEKLLAAQADDFEVMYLAAFAERKLNHLDKALHYSETIRNEDPNTNAMNLNLLAEIYIALQDRVKANVVLDEILTVDPLNARARRLRDELPG</sequence>
<feature type="transmembrane region" description="Helical" evidence="2">
    <location>
        <begin position="147"/>
        <end position="164"/>
    </location>
</feature>
<protein>
    <submittedName>
        <fullName evidence="4">Stage II sporulation protein E</fullName>
    </submittedName>
</protein>
<dbReference type="InterPro" id="IPR001932">
    <property type="entry name" value="PPM-type_phosphatase-like_dom"/>
</dbReference>
<keyword evidence="1" id="KW-0378">Hydrolase</keyword>
<feature type="transmembrane region" description="Helical" evidence="2">
    <location>
        <begin position="28"/>
        <end position="48"/>
    </location>
</feature>
<keyword evidence="2" id="KW-0812">Transmembrane</keyword>
<dbReference type="SMART" id="SM00331">
    <property type="entry name" value="PP2C_SIG"/>
    <property type="match status" value="1"/>
</dbReference>
<dbReference type="Gene3D" id="1.25.40.10">
    <property type="entry name" value="Tetratricopeptide repeat domain"/>
    <property type="match status" value="1"/>
</dbReference>
<dbReference type="RefSeq" id="WP_014802645.1">
    <property type="nucleotide sequence ID" value="NC_018020.1"/>
</dbReference>
<dbReference type="Pfam" id="PF07228">
    <property type="entry name" value="SpoIIE"/>
    <property type="match status" value="1"/>
</dbReference>
<evidence type="ECO:0000256" key="2">
    <source>
        <dbReference type="SAM" id="Phobius"/>
    </source>
</evidence>
<feature type="domain" description="PPM-type phosphatase" evidence="3">
    <location>
        <begin position="279"/>
        <end position="492"/>
    </location>
</feature>
<dbReference type="PANTHER" id="PTHR43156:SF2">
    <property type="entry name" value="STAGE II SPORULATION PROTEIN E"/>
    <property type="match status" value="1"/>
</dbReference>
<accession>I4B4C4</accession>
<gene>
    <name evidence="4" type="ordered locus">Turpa_1483</name>
</gene>
<keyword evidence="2" id="KW-0472">Membrane</keyword>
<dbReference type="PANTHER" id="PTHR43156">
    <property type="entry name" value="STAGE II SPORULATION PROTEIN E-RELATED"/>
    <property type="match status" value="1"/>
</dbReference>
<dbReference type="SUPFAM" id="SSF48452">
    <property type="entry name" value="TPR-like"/>
    <property type="match status" value="1"/>
</dbReference>
<dbReference type="AlphaFoldDB" id="I4B4C4"/>
<dbReference type="InterPro" id="IPR011990">
    <property type="entry name" value="TPR-like_helical_dom_sf"/>
</dbReference>
<organism evidence="4 5">
    <name type="scientific">Turneriella parva (strain ATCC BAA-1111 / DSM 21527 / NCTC 11395 / H)</name>
    <name type="common">Leptospira parva</name>
    <dbReference type="NCBI Taxonomy" id="869212"/>
    <lineage>
        <taxon>Bacteria</taxon>
        <taxon>Pseudomonadati</taxon>
        <taxon>Spirochaetota</taxon>
        <taxon>Spirochaetia</taxon>
        <taxon>Leptospirales</taxon>
        <taxon>Leptospiraceae</taxon>
        <taxon>Turneriella</taxon>
    </lineage>
</organism>
<dbReference type="GO" id="GO:0016791">
    <property type="term" value="F:phosphatase activity"/>
    <property type="evidence" value="ECO:0007669"/>
    <property type="project" value="TreeGrafter"/>
</dbReference>
<reference evidence="4 5" key="1">
    <citation type="submission" date="2012-06" db="EMBL/GenBank/DDBJ databases">
        <title>The complete chromosome of genome of Turneriella parva DSM 21527.</title>
        <authorList>
            <consortium name="US DOE Joint Genome Institute (JGI-PGF)"/>
            <person name="Lucas S."/>
            <person name="Han J."/>
            <person name="Lapidus A."/>
            <person name="Bruce D."/>
            <person name="Goodwin L."/>
            <person name="Pitluck S."/>
            <person name="Peters L."/>
            <person name="Kyrpides N."/>
            <person name="Mavromatis K."/>
            <person name="Ivanova N."/>
            <person name="Mikhailova N."/>
            <person name="Chertkov O."/>
            <person name="Detter J.C."/>
            <person name="Tapia R."/>
            <person name="Han C."/>
            <person name="Land M."/>
            <person name="Hauser L."/>
            <person name="Markowitz V."/>
            <person name="Cheng J.-F."/>
            <person name="Hugenholtz P."/>
            <person name="Woyke T."/>
            <person name="Wu D."/>
            <person name="Gronow S."/>
            <person name="Wellnitz S."/>
            <person name="Brambilla E."/>
            <person name="Klenk H.-P."/>
            <person name="Eisen J.A."/>
        </authorList>
    </citation>
    <scope>NUCLEOTIDE SEQUENCE [LARGE SCALE GENOMIC DNA]</scope>
    <source>
        <strain evidence="5">ATCC BAA-1111 / DSM 21527 / NCTC 11395 / H</strain>
    </source>
</reference>
<dbReference type="PATRIC" id="fig|869212.3.peg.1475"/>
<feature type="transmembrane region" description="Helical" evidence="2">
    <location>
        <begin position="123"/>
        <end position="140"/>
    </location>
</feature>
<name>I4B4C4_TURPD</name>
<dbReference type="EMBL" id="CP002959">
    <property type="protein sequence ID" value="AFM12131.1"/>
    <property type="molecule type" value="Genomic_DNA"/>
</dbReference>
<evidence type="ECO:0000313" key="5">
    <source>
        <dbReference type="Proteomes" id="UP000006048"/>
    </source>
</evidence>
<dbReference type="HOGENOM" id="CLU_439360_0_0_12"/>
<evidence type="ECO:0000259" key="3">
    <source>
        <dbReference type="SMART" id="SM00331"/>
    </source>
</evidence>
<proteinExistence type="predicted"/>